<keyword evidence="5 7" id="KW-1133">Transmembrane helix</keyword>
<evidence type="ECO:0000256" key="5">
    <source>
        <dbReference type="ARBA" id="ARBA00022989"/>
    </source>
</evidence>
<evidence type="ECO:0000256" key="4">
    <source>
        <dbReference type="ARBA" id="ARBA00022692"/>
    </source>
</evidence>
<dbReference type="AlphaFoldDB" id="A0AA40SQA0"/>
<sequence>MWFFILPAVIPYALFVLVPSMQGVWLSFTDWNLLDPVATFIGAENYVAFLDDPDAMRAFGNTVFLVVSTVVLENAIGLGLALGIHSKIKSRAVLRLIFFAPVIIVTVVIGFLWRFILLENGPFNQILEAVGLGAFAQSWLGNPETALGAIAVMTVWQFSGYTMVIYLANLQEVPAEQLEAASLDGAGASRRFWYVVRPLLGPSITVNVVLSTIRGLMIFDIIWVTTQGGPANLTNSLSTLIYRNAFQFQEFGYSLSIAVALSALVAIASMFQYGVLTRKKK</sequence>
<dbReference type="RefSeq" id="WP_183499837.1">
    <property type="nucleotide sequence ID" value="NZ_BAABCO010000002.1"/>
</dbReference>
<evidence type="ECO:0000256" key="7">
    <source>
        <dbReference type="RuleBase" id="RU363032"/>
    </source>
</evidence>
<dbReference type="Proteomes" id="UP000549113">
    <property type="component" value="Unassembled WGS sequence"/>
</dbReference>
<dbReference type="SUPFAM" id="SSF161098">
    <property type="entry name" value="MetI-like"/>
    <property type="match status" value="1"/>
</dbReference>
<dbReference type="GO" id="GO:0005886">
    <property type="term" value="C:plasma membrane"/>
    <property type="evidence" value="ECO:0007669"/>
    <property type="project" value="UniProtKB-SubCell"/>
</dbReference>
<keyword evidence="4 7" id="KW-0812">Transmembrane</keyword>
<dbReference type="Pfam" id="PF00528">
    <property type="entry name" value="BPD_transp_1"/>
    <property type="match status" value="1"/>
</dbReference>
<evidence type="ECO:0000313" key="9">
    <source>
        <dbReference type="EMBL" id="MBB4140277.1"/>
    </source>
</evidence>
<reference evidence="9 10" key="1">
    <citation type="submission" date="2020-08" db="EMBL/GenBank/DDBJ databases">
        <title>Sequencing the genomes of 1000 actinobacteria strains.</title>
        <authorList>
            <person name="Klenk H.-P."/>
        </authorList>
    </citation>
    <scope>NUCLEOTIDE SEQUENCE [LARGE SCALE GENOMIC DNA]</scope>
    <source>
        <strain evidence="9 10">DSM 19600</strain>
    </source>
</reference>
<proteinExistence type="inferred from homology"/>
<dbReference type="PROSITE" id="PS50928">
    <property type="entry name" value="ABC_TM1"/>
    <property type="match status" value="1"/>
</dbReference>
<dbReference type="InterPro" id="IPR051393">
    <property type="entry name" value="ABC_transporter_permease"/>
</dbReference>
<evidence type="ECO:0000256" key="2">
    <source>
        <dbReference type="ARBA" id="ARBA00022448"/>
    </source>
</evidence>
<dbReference type="PANTHER" id="PTHR30193:SF37">
    <property type="entry name" value="INNER MEMBRANE ABC TRANSPORTER PERMEASE PROTEIN YCJO"/>
    <property type="match status" value="1"/>
</dbReference>
<comment type="similarity">
    <text evidence="7">Belongs to the binding-protein-dependent transport system permease family.</text>
</comment>
<dbReference type="EMBL" id="JACIFH010000001">
    <property type="protein sequence ID" value="MBB4140277.1"/>
    <property type="molecule type" value="Genomic_DNA"/>
</dbReference>
<feature type="transmembrane region" description="Helical" evidence="7">
    <location>
        <begin position="96"/>
        <end position="116"/>
    </location>
</feature>
<feature type="transmembrane region" description="Helical" evidence="7">
    <location>
        <begin position="63"/>
        <end position="84"/>
    </location>
</feature>
<feature type="transmembrane region" description="Helical" evidence="7">
    <location>
        <begin position="251"/>
        <end position="276"/>
    </location>
</feature>
<keyword evidence="10" id="KW-1185">Reference proteome</keyword>
<evidence type="ECO:0000256" key="1">
    <source>
        <dbReference type="ARBA" id="ARBA00004651"/>
    </source>
</evidence>
<comment type="caution">
    <text evidence="9">The sequence shown here is derived from an EMBL/GenBank/DDBJ whole genome shotgun (WGS) entry which is preliminary data.</text>
</comment>
<name>A0AA40SQA0_9MICO</name>
<organism evidence="9 10">
    <name type="scientific">Microbacterium invictum</name>
    <dbReference type="NCBI Taxonomy" id="515415"/>
    <lineage>
        <taxon>Bacteria</taxon>
        <taxon>Bacillati</taxon>
        <taxon>Actinomycetota</taxon>
        <taxon>Actinomycetes</taxon>
        <taxon>Micrococcales</taxon>
        <taxon>Microbacteriaceae</taxon>
        <taxon>Microbacterium</taxon>
    </lineage>
</organism>
<feature type="domain" description="ABC transmembrane type-1" evidence="8">
    <location>
        <begin position="59"/>
        <end position="272"/>
    </location>
</feature>
<accession>A0AA40SQA0</accession>
<evidence type="ECO:0000256" key="3">
    <source>
        <dbReference type="ARBA" id="ARBA00022475"/>
    </source>
</evidence>
<dbReference type="InterPro" id="IPR035906">
    <property type="entry name" value="MetI-like_sf"/>
</dbReference>
<comment type="subcellular location">
    <subcellularLocation>
        <location evidence="1 7">Cell membrane</location>
        <topology evidence="1 7">Multi-pass membrane protein</topology>
    </subcellularLocation>
</comment>
<dbReference type="PANTHER" id="PTHR30193">
    <property type="entry name" value="ABC TRANSPORTER PERMEASE PROTEIN"/>
    <property type="match status" value="1"/>
</dbReference>
<feature type="transmembrane region" description="Helical" evidence="7">
    <location>
        <begin position="146"/>
        <end position="168"/>
    </location>
</feature>
<dbReference type="InterPro" id="IPR000515">
    <property type="entry name" value="MetI-like"/>
</dbReference>
<gene>
    <name evidence="9" type="ORF">BKA10_002071</name>
</gene>
<evidence type="ECO:0000313" key="10">
    <source>
        <dbReference type="Proteomes" id="UP000549113"/>
    </source>
</evidence>
<keyword evidence="6 7" id="KW-0472">Membrane</keyword>
<keyword evidence="3" id="KW-1003">Cell membrane</keyword>
<dbReference type="Gene3D" id="1.10.3720.10">
    <property type="entry name" value="MetI-like"/>
    <property type="match status" value="1"/>
</dbReference>
<protein>
    <submittedName>
        <fullName evidence="9">Raffinose/stachyose/melibiose transport system permease protein</fullName>
    </submittedName>
</protein>
<keyword evidence="2 7" id="KW-0813">Transport</keyword>
<evidence type="ECO:0000256" key="6">
    <source>
        <dbReference type="ARBA" id="ARBA00023136"/>
    </source>
</evidence>
<evidence type="ECO:0000259" key="8">
    <source>
        <dbReference type="PROSITE" id="PS50928"/>
    </source>
</evidence>
<dbReference type="CDD" id="cd06261">
    <property type="entry name" value="TM_PBP2"/>
    <property type="match status" value="1"/>
</dbReference>
<dbReference type="GO" id="GO:0055085">
    <property type="term" value="P:transmembrane transport"/>
    <property type="evidence" value="ECO:0007669"/>
    <property type="project" value="InterPro"/>
</dbReference>